<dbReference type="GO" id="GO:0003777">
    <property type="term" value="F:microtubule motor activity"/>
    <property type="evidence" value="ECO:0007669"/>
    <property type="project" value="InterPro"/>
</dbReference>
<feature type="domain" description="Kinesin motor" evidence="6">
    <location>
        <begin position="1"/>
        <end position="249"/>
    </location>
</feature>
<keyword evidence="4" id="KW-0206">Cytoskeleton</keyword>
<dbReference type="InterPro" id="IPR001752">
    <property type="entry name" value="Kinesin_motor_dom"/>
</dbReference>
<dbReference type="InterPro" id="IPR027417">
    <property type="entry name" value="P-loop_NTPase"/>
</dbReference>
<evidence type="ECO:0000256" key="5">
    <source>
        <dbReference type="PROSITE-ProRule" id="PRU00283"/>
    </source>
</evidence>
<protein>
    <recommendedName>
        <fullName evidence="6">Kinesin motor domain-containing protein</fullName>
    </recommendedName>
</protein>
<sequence>MTEGYFQSYITSILVYDQNGFREMFIMNSEIEFSIVNFLFEYIHTETIYYLFIKENVYFRTRNAAKHVVFENSSEEIAIVDITRRFITTARALNRTTASTRINSVLSRSYAMFAVNLEFERAIQSISIPNPNLREQTRAKIHDVGLADSGSLQRTGEIGQHLVLGNVILILDDPMKTKTAHVPHRDSKLTRLLQDSLCGNIYIKIFVNIKLTKVLFYSRILMIASIPSVDRDCSEAKGTINYAQHLHNIHTSTKVNHDKYIR</sequence>
<keyword evidence="2" id="KW-0547">Nucleotide-binding</keyword>
<dbReference type="GO" id="GO:0007052">
    <property type="term" value="P:mitotic spindle organization"/>
    <property type="evidence" value="ECO:0007669"/>
    <property type="project" value="TreeGrafter"/>
</dbReference>
<dbReference type="GO" id="GO:0005875">
    <property type="term" value="C:microtubule associated complex"/>
    <property type="evidence" value="ECO:0007669"/>
    <property type="project" value="TreeGrafter"/>
</dbReference>
<dbReference type="Proteomes" id="UP000663869">
    <property type="component" value="Unassembled WGS sequence"/>
</dbReference>
<dbReference type="PANTHER" id="PTHR47969:SF28">
    <property type="entry name" value="KINESIN-LIKE PROTEIN KIF21B"/>
    <property type="match status" value="1"/>
</dbReference>
<dbReference type="SMART" id="SM00129">
    <property type="entry name" value="KISc"/>
    <property type="match status" value="1"/>
</dbReference>
<keyword evidence="3" id="KW-0067">ATP-binding</keyword>
<evidence type="ECO:0000256" key="3">
    <source>
        <dbReference type="ARBA" id="ARBA00022840"/>
    </source>
</evidence>
<evidence type="ECO:0000256" key="1">
    <source>
        <dbReference type="ARBA" id="ARBA00004245"/>
    </source>
</evidence>
<name>A0A820ZUF3_9BILA</name>
<proteinExistence type="inferred from homology"/>
<accession>A0A820ZUF3</accession>
<dbReference type="AlphaFoldDB" id="A0A820ZUF3"/>
<evidence type="ECO:0000256" key="2">
    <source>
        <dbReference type="ARBA" id="ARBA00022741"/>
    </source>
</evidence>
<dbReference type="GO" id="GO:0008017">
    <property type="term" value="F:microtubule binding"/>
    <property type="evidence" value="ECO:0007669"/>
    <property type="project" value="InterPro"/>
</dbReference>
<keyword evidence="4" id="KW-0963">Cytoplasm</keyword>
<dbReference type="InterPro" id="IPR036961">
    <property type="entry name" value="Kinesin_motor_dom_sf"/>
</dbReference>
<dbReference type="EMBL" id="CAJNYU010001658">
    <property type="protein sequence ID" value="CAF3454560.1"/>
    <property type="molecule type" value="Genomic_DNA"/>
</dbReference>
<comment type="similarity">
    <text evidence="5">Belongs to the TRAFAC class myosin-kinesin ATPase superfamily. Kinesin family.</text>
</comment>
<dbReference type="GO" id="GO:0051231">
    <property type="term" value="P:spindle elongation"/>
    <property type="evidence" value="ECO:0007669"/>
    <property type="project" value="TreeGrafter"/>
</dbReference>
<organism evidence="8 9">
    <name type="scientific">Rotaria socialis</name>
    <dbReference type="NCBI Taxonomy" id="392032"/>
    <lineage>
        <taxon>Eukaryota</taxon>
        <taxon>Metazoa</taxon>
        <taxon>Spiralia</taxon>
        <taxon>Gnathifera</taxon>
        <taxon>Rotifera</taxon>
        <taxon>Eurotatoria</taxon>
        <taxon>Bdelloidea</taxon>
        <taxon>Philodinida</taxon>
        <taxon>Philodinidae</taxon>
        <taxon>Rotaria</taxon>
    </lineage>
</organism>
<dbReference type="PROSITE" id="PS50067">
    <property type="entry name" value="KINESIN_MOTOR_2"/>
    <property type="match status" value="1"/>
</dbReference>
<evidence type="ECO:0000313" key="8">
    <source>
        <dbReference type="EMBL" id="CAF4567912.1"/>
    </source>
</evidence>
<dbReference type="GO" id="GO:0005524">
    <property type="term" value="F:ATP binding"/>
    <property type="evidence" value="ECO:0007669"/>
    <property type="project" value="UniProtKB-KW"/>
</dbReference>
<evidence type="ECO:0000313" key="7">
    <source>
        <dbReference type="EMBL" id="CAF3454560.1"/>
    </source>
</evidence>
<evidence type="ECO:0000259" key="6">
    <source>
        <dbReference type="PROSITE" id="PS50067"/>
    </source>
</evidence>
<comment type="caution">
    <text evidence="5">Lacks conserved residue(s) required for the propagation of feature annotation.</text>
</comment>
<dbReference type="PANTHER" id="PTHR47969">
    <property type="entry name" value="CHROMOSOME-ASSOCIATED KINESIN KIF4A-RELATED"/>
    <property type="match status" value="1"/>
</dbReference>
<dbReference type="Gene3D" id="3.40.850.10">
    <property type="entry name" value="Kinesin motor domain"/>
    <property type="match status" value="1"/>
</dbReference>
<comment type="caution">
    <text evidence="8">The sequence shown here is derived from an EMBL/GenBank/DDBJ whole genome shotgun (WGS) entry which is preliminary data.</text>
</comment>
<dbReference type="EMBL" id="CAJOBQ010002575">
    <property type="protein sequence ID" value="CAF4567912.1"/>
    <property type="molecule type" value="Genomic_DNA"/>
</dbReference>
<comment type="subcellular location">
    <subcellularLocation>
        <location evidence="1">Cytoplasm</location>
        <location evidence="1">Cytoskeleton</location>
    </subcellularLocation>
</comment>
<reference evidence="8" key="1">
    <citation type="submission" date="2021-02" db="EMBL/GenBank/DDBJ databases">
        <authorList>
            <person name="Nowell W R."/>
        </authorList>
    </citation>
    <scope>NUCLEOTIDE SEQUENCE</scope>
</reference>
<dbReference type="SUPFAM" id="SSF52540">
    <property type="entry name" value="P-loop containing nucleoside triphosphate hydrolases"/>
    <property type="match status" value="1"/>
</dbReference>
<dbReference type="InterPro" id="IPR027640">
    <property type="entry name" value="Kinesin-like_fam"/>
</dbReference>
<dbReference type="PRINTS" id="PR00380">
    <property type="entry name" value="KINESINHEAVY"/>
</dbReference>
<dbReference type="GO" id="GO:0007018">
    <property type="term" value="P:microtubule-based movement"/>
    <property type="evidence" value="ECO:0007669"/>
    <property type="project" value="InterPro"/>
</dbReference>
<evidence type="ECO:0000256" key="4">
    <source>
        <dbReference type="ARBA" id="ARBA00023212"/>
    </source>
</evidence>
<dbReference type="Pfam" id="PF00225">
    <property type="entry name" value="Kinesin"/>
    <property type="match status" value="1"/>
</dbReference>
<gene>
    <name evidence="7" type="ORF">FME351_LOCUS13634</name>
    <name evidence="8" type="ORF">TSG867_LOCUS25755</name>
</gene>
<dbReference type="Proteomes" id="UP000663862">
    <property type="component" value="Unassembled WGS sequence"/>
</dbReference>
<evidence type="ECO:0000313" key="9">
    <source>
        <dbReference type="Proteomes" id="UP000663862"/>
    </source>
</evidence>